<dbReference type="PRINTS" id="PR00096">
    <property type="entry name" value="GATASE"/>
</dbReference>
<comment type="caution">
    <text evidence="3">The sequence shown here is derived from an EMBL/GenBank/DDBJ whole genome shotgun (WGS) entry which is preliminary data.</text>
</comment>
<evidence type="ECO:0000259" key="2">
    <source>
        <dbReference type="Pfam" id="PF00117"/>
    </source>
</evidence>
<keyword evidence="4" id="KW-1185">Reference proteome</keyword>
<dbReference type="InterPro" id="IPR050472">
    <property type="entry name" value="Anth_synth/Amidotransfase"/>
</dbReference>
<protein>
    <submittedName>
        <fullName evidence="3">Anthranilate synthase component II</fullName>
    </submittedName>
</protein>
<dbReference type="PRINTS" id="PR00097">
    <property type="entry name" value="ANTSNTHASEII"/>
</dbReference>
<dbReference type="Proteomes" id="UP001604267">
    <property type="component" value="Unassembled WGS sequence"/>
</dbReference>
<dbReference type="SUPFAM" id="SSF52317">
    <property type="entry name" value="Class I glutamine amidotransferase-like"/>
    <property type="match status" value="1"/>
</dbReference>
<accession>A0ABW7BEL6</accession>
<dbReference type="PRINTS" id="PR00099">
    <property type="entry name" value="CPSGATASE"/>
</dbReference>
<reference evidence="3 4" key="1">
    <citation type="submission" date="2024-10" db="EMBL/GenBank/DDBJ databases">
        <title>The Natural Products Discovery Center: Release of the First 8490 Sequenced Strains for Exploring Actinobacteria Biosynthetic Diversity.</title>
        <authorList>
            <person name="Kalkreuter E."/>
            <person name="Kautsar S.A."/>
            <person name="Yang D."/>
            <person name="Bader C.D."/>
            <person name="Teijaro C.N."/>
            <person name="Fluegel L."/>
            <person name="Davis C.M."/>
            <person name="Simpson J.R."/>
            <person name="Lauterbach L."/>
            <person name="Steele A.D."/>
            <person name="Gui C."/>
            <person name="Meng S."/>
            <person name="Li G."/>
            <person name="Viehrig K."/>
            <person name="Ye F."/>
            <person name="Su P."/>
            <person name="Kiefer A.F."/>
            <person name="Nichols A."/>
            <person name="Cepeda A.J."/>
            <person name="Yan W."/>
            <person name="Fan B."/>
            <person name="Jiang Y."/>
            <person name="Adhikari A."/>
            <person name="Zheng C.-J."/>
            <person name="Schuster L."/>
            <person name="Cowan T.M."/>
            <person name="Smanski M.J."/>
            <person name="Chevrette M.G."/>
            <person name="De Carvalho L.P.S."/>
            <person name="Shen B."/>
        </authorList>
    </citation>
    <scope>NUCLEOTIDE SEQUENCE [LARGE SCALE GENOMIC DNA]</scope>
    <source>
        <strain evidence="3 4">NPDC048320</strain>
    </source>
</reference>
<dbReference type="PROSITE" id="PS51273">
    <property type="entry name" value="GATASE_TYPE_1"/>
    <property type="match status" value="1"/>
</dbReference>
<evidence type="ECO:0000313" key="3">
    <source>
        <dbReference type="EMBL" id="MFG3014194.1"/>
    </source>
</evidence>
<dbReference type="InterPro" id="IPR029062">
    <property type="entry name" value="Class_I_gatase-like"/>
</dbReference>
<evidence type="ECO:0000313" key="4">
    <source>
        <dbReference type="Proteomes" id="UP001604267"/>
    </source>
</evidence>
<feature type="domain" description="Glutamine amidotransferase" evidence="2">
    <location>
        <begin position="4"/>
        <end position="188"/>
    </location>
</feature>
<dbReference type="InterPro" id="IPR006221">
    <property type="entry name" value="TrpG/PapA_dom"/>
</dbReference>
<dbReference type="Pfam" id="PF00117">
    <property type="entry name" value="GATase"/>
    <property type="match status" value="1"/>
</dbReference>
<sequence length="200" mass="21605">MKVLLIDAFDSFVHIIRQYLLATGVDVVVVRAADVDAADLPGPGTDAVVLGPGPGTPADHDYPRFVRATAGRVPLLGVCLGHQAVAAAHGAVVRPAERIMHGKTSDIEHDGRGVFTGMPDGFTATRYHSLVVVEETLPKQLEVSARSRDDGYVMGLRHRRLPIESVQFHPESVCTRSGLRLIENFVTNAADWTERRAGHG</sequence>
<keyword evidence="1" id="KW-0315">Glutamine amidotransferase</keyword>
<dbReference type="NCBIfam" id="TIGR00566">
    <property type="entry name" value="trpG_papA"/>
    <property type="match status" value="1"/>
</dbReference>
<dbReference type="PANTHER" id="PTHR43418">
    <property type="entry name" value="MULTIFUNCTIONAL TRYPTOPHAN BIOSYNTHESIS PROTEIN-RELATED"/>
    <property type="match status" value="1"/>
</dbReference>
<proteinExistence type="predicted"/>
<gene>
    <name evidence="3" type="ORF">ACGFZB_27970</name>
</gene>
<name>A0ABW7BEL6_9ACTN</name>
<dbReference type="Gene3D" id="3.40.50.880">
    <property type="match status" value="1"/>
</dbReference>
<dbReference type="CDD" id="cd01743">
    <property type="entry name" value="GATase1_Anthranilate_Synthase"/>
    <property type="match status" value="1"/>
</dbReference>
<dbReference type="EMBL" id="JBICYV010000014">
    <property type="protein sequence ID" value="MFG3014194.1"/>
    <property type="molecule type" value="Genomic_DNA"/>
</dbReference>
<organism evidence="3 4">
    <name type="scientific">Streptomyces cinerochromogenes</name>
    <dbReference type="NCBI Taxonomy" id="66422"/>
    <lineage>
        <taxon>Bacteria</taxon>
        <taxon>Bacillati</taxon>
        <taxon>Actinomycetota</taxon>
        <taxon>Actinomycetes</taxon>
        <taxon>Kitasatosporales</taxon>
        <taxon>Streptomycetaceae</taxon>
        <taxon>Streptomyces</taxon>
    </lineage>
</organism>
<dbReference type="PANTHER" id="PTHR43418:SF4">
    <property type="entry name" value="MULTIFUNCTIONAL TRYPTOPHAN BIOSYNTHESIS PROTEIN"/>
    <property type="match status" value="1"/>
</dbReference>
<dbReference type="InterPro" id="IPR017926">
    <property type="entry name" value="GATASE"/>
</dbReference>
<dbReference type="RefSeq" id="WP_392820600.1">
    <property type="nucleotide sequence ID" value="NZ_JBICYV010000014.1"/>
</dbReference>
<evidence type="ECO:0000256" key="1">
    <source>
        <dbReference type="ARBA" id="ARBA00022962"/>
    </source>
</evidence>